<keyword evidence="3" id="KW-1185">Reference proteome</keyword>
<accession>A0A1W1Z225</accession>
<dbReference type="InterPro" id="IPR014044">
    <property type="entry name" value="CAP_dom"/>
</dbReference>
<dbReference type="InterPro" id="IPR035940">
    <property type="entry name" value="CAP_sf"/>
</dbReference>
<organism evidence="2 3">
    <name type="scientific">Cellulophaga tyrosinoxydans</name>
    <dbReference type="NCBI Taxonomy" id="504486"/>
    <lineage>
        <taxon>Bacteria</taxon>
        <taxon>Pseudomonadati</taxon>
        <taxon>Bacteroidota</taxon>
        <taxon>Flavobacteriia</taxon>
        <taxon>Flavobacteriales</taxon>
        <taxon>Flavobacteriaceae</taxon>
        <taxon>Cellulophaga</taxon>
    </lineage>
</organism>
<gene>
    <name evidence="2" type="ORF">SAMN05660703_1063</name>
</gene>
<dbReference type="Proteomes" id="UP000192360">
    <property type="component" value="Unassembled WGS sequence"/>
</dbReference>
<dbReference type="Pfam" id="PF00188">
    <property type="entry name" value="CAP"/>
    <property type="match status" value="1"/>
</dbReference>
<evidence type="ECO:0000313" key="2">
    <source>
        <dbReference type="EMBL" id="SMC42505.1"/>
    </source>
</evidence>
<evidence type="ECO:0000259" key="1">
    <source>
        <dbReference type="Pfam" id="PF00188"/>
    </source>
</evidence>
<sequence length="170" mass="19434">MFAVLLTPEYYKMRLAYTIFVTLLLVLNSCTKDVFEVTILEETGLENASSNEMELFKLINDHRIAIGKNSLVFNSETYIAASEHSAYMVSQGKLSHDNFNLRASKIEKKTKAKNVSENVAKEYVTNEATLEAWLKSPKHKKNIEGNYTHSALSIKQDVEGNYYFTQIFFN</sequence>
<dbReference type="STRING" id="504486.SAMN05660703_1063"/>
<dbReference type="PANTHER" id="PTHR31157:SF1">
    <property type="entry name" value="SCP DOMAIN-CONTAINING PROTEIN"/>
    <property type="match status" value="1"/>
</dbReference>
<evidence type="ECO:0000313" key="3">
    <source>
        <dbReference type="Proteomes" id="UP000192360"/>
    </source>
</evidence>
<reference evidence="2 3" key="1">
    <citation type="submission" date="2017-04" db="EMBL/GenBank/DDBJ databases">
        <authorList>
            <person name="Afonso C.L."/>
            <person name="Miller P.J."/>
            <person name="Scott M.A."/>
            <person name="Spackman E."/>
            <person name="Goraichik I."/>
            <person name="Dimitrov K.M."/>
            <person name="Suarez D.L."/>
            <person name="Swayne D.E."/>
        </authorList>
    </citation>
    <scope>NUCLEOTIDE SEQUENCE [LARGE SCALE GENOMIC DNA]</scope>
    <source>
        <strain evidence="2 3">DSM 21164</strain>
    </source>
</reference>
<proteinExistence type="predicted"/>
<dbReference type="EMBL" id="FWXO01000001">
    <property type="protein sequence ID" value="SMC42505.1"/>
    <property type="molecule type" value="Genomic_DNA"/>
</dbReference>
<feature type="domain" description="SCP" evidence="1">
    <location>
        <begin position="57"/>
        <end position="168"/>
    </location>
</feature>
<protein>
    <submittedName>
        <fullName evidence="2">Cysteine-rich secretory protein family protein</fullName>
    </submittedName>
</protein>
<dbReference type="CDD" id="cd05379">
    <property type="entry name" value="CAP_bacterial"/>
    <property type="match status" value="1"/>
</dbReference>
<dbReference type="Gene3D" id="3.40.33.10">
    <property type="entry name" value="CAP"/>
    <property type="match status" value="1"/>
</dbReference>
<name>A0A1W1Z225_9FLAO</name>
<dbReference type="SUPFAM" id="SSF55797">
    <property type="entry name" value="PR-1-like"/>
    <property type="match status" value="1"/>
</dbReference>
<dbReference type="PANTHER" id="PTHR31157">
    <property type="entry name" value="SCP DOMAIN-CONTAINING PROTEIN"/>
    <property type="match status" value="1"/>
</dbReference>
<dbReference type="AlphaFoldDB" id="A0A1W1Z225"/>